<organism evidence="2 3">
    <name type="scientific">Blepharisma stoltei</name>
    <dbReference type="NCBI Taxonomy" id="1481888"/>
    <lineage>
        <taxon>Eukaryota</taxon>
        <taxon>Sar</taxon>
        <taxon>Alveolata</taxon>
        <taxon>Ciliophora</taxon>
        <taxon>Postciliodesmatophora</taxon>
        <taxon>Heterotrichea</taxon>
        <taxon>Heterotrichida</taxon>
        <taxon>Blepharismidae</taxon>
        <taxon>Blepharisma</taxon>
    </lineage>
</organism>
<evidence type="ECO:0000313" key="2">
    <source>
        <dbReference type="EMBL" id="CAG9325407.1"/>
    </source>
</evidence>
<dbReference type="EMBL" id="CAJZBQ010000038">
    <property type="protein sequence ID" value="CAG9325407.1"/>
    <property type="molecule type" value="Genomic_DNA"/>
</dbReference>
<sequence>MGKLFALFLVIALIGTQGKLFQSFLQLKISSDEIETIPTNEADSSMIGDLTYNSKSDYVKMTRIEPTEGYEGVTWQDIEGDDYDEAIQVSDNPDVYSA</sequence>
<accession>A0AAU9JK30</accession>
<comment type="caution">
    <text evidence="2">The sequence shown here is derived from an EMBL/GenBank/DDBJ whole genome shotgun (WGS) entry which is preliminary data.</text>
</comment>
<feature type="signal peptide" evidence="1">
    <location>
        <begin position="1"/>
        <end position="18"/>
    </location>
</feature>
<dbReference type="Proteomes" id="UP001162131">
    <property type="component" value="Unassembled WGS sequence"/>
</dbReference>
<protein>
    <submittedName>
        <fullName evidence="2">Uncharacterized protein</fullName>
    </submittedName>
</protein>
<reference evidence="2" key="1">
    <citation type="submission" date="2021-09" db="EMBL/GenBank/DDBJ databases">
        <authorList>
            <consortium name="AG Swart"/>
            <person name="Singh M."/>
            <person name="Singh A."/>
            <person name="Seah K."/>
            <person name="Emmerich C."/>
        </authorList>
    </citation>
    <scope>NUCLEOTIDE SEQUENCE</scope>
    <source>
        <strain evidence="2">ATCC30299</strain>
    </source>
</reference>
<proteinExistence type="predicted"/>
<keyword evidence="1" id="KW-0732">Signal</keyword>
<keyword evidence="3" id="KW-1185">Reference proteome</keyword>
<dbReference type="AlphaFoldDB" id="A0AAU9JK30"/>
<name>A0AAU9JK30_9CILI</name>
<feature type="chain" id="PRO_5043560794" evidence="1">
    <location>
        <begin position="19"/>
        <end position="98"/>
    </location>
</feature>
<evidence type="ECO:0000313" key="3">
    <source>
        <dbReference type="Proteomes" id="UP001162131"/>
    </source>
</evidence>
<gene>
    <name evidence="2" type="ORF">BSTOLATCC_MIC38662</name>
</gene>
<evidence type="ECO:0000256" key="1">
    <source>
        <dbReference type="SAM" id="SignalP"/>
    </source>
</evidence>